<keyword evidence="3" id="KW-1185">Reference proteome</keyword>
<dbReference type="SUPFAM" id="SSF53335">
    <property type="entry name" value="S-adenosyl-L-methionine-dependent methyltransferases"/>
    <property type="match status" value="1"/>
</dbReference>
<accession>A0ABT1R2I1</accession>
<dbReference type="RefSeq" id="WP_256115524.1">
    <property type="nucleotide sequence ID" value="NZ_WHSB02000002.1"/>
</dbReference>
<dbReference type="CDD" id="cd02440">
    <property type="entry name" value="AdoMet_MTases"/>
    <property type="match status" value="1"/>
</dbReference>
<proteinExistence type="predicted"/>
<dbReference type="Pfam" id="PF08241">
    <property type="entry name" value="Methyltransf_11"/>
    <property type="match status" value="1"/>
</dbReference>
<dbReference type="Proteomes" id="UP000996601">
    <property type="component" value="Unassembled WGS sequence"/>
</dbReference>
<sequence length="328" mass="37155">MFPEFQSFLASRRQEIAHNEEGEFRETSEPDTSLASAKIMEQLGIARQPGITAHDQLSKWLLAASQAEREEAGLGLPIPASPVHFIPGQYNIYYDFKNTDIALDELQKAGVDIKGTLLDFGCSSGRNLAVLQKAFGEQLDLFGVDPATASIEWVNRHIPGVVAKVSLQEPPLPFDDGMFDLIIAKSIWTHFSEAAGKRWFSEMRRVMKKGGHFLFSVHGPHDIASRIIKDVPLPKYERFAGHEKWTRDTFLLDLVKTYERDGFYFQPFKQVGNQGDLRLIEDAVTDDWGLTFISPEYLRSMLPDDISIIQRSIGRTGNRHDVYVVRRD</sequence>
<organism evidence="2 3">
    <name type="scientific">Shinella lacus</name>
    <dbReference type="NCBI Taxonomy" id="2654216"/>
    <lineage>
        <taxon>Bacteria</taxon>
        <taxon>Pseudomonadati</taxon>
        <taxon>Pseudomonadota</taxon>
        <taxon>Alphaproteobacteria</taxon>
        <taxon>Hyphomicrobiales</taxon>
        <taxon>Rhizobiaceae</taxon>
        <taxon>Shinella</taxon>
    </lineage>
</organism>
<dbReference type="InterPro" id="IPR013216">
    <property type="entry name" value="Methyltransf_11"/>
</dbReference>
<dbReference type="InterPro" id="IPR029063">
    <property type="entry name" value="SAM-dependent_MTases_sf"/>
</dbReference>
<dbReference type="GO" id="GO:0032259">
    <property type="term" value="P:methylation"/>
    <property type="evidence" value="ECO:0007669"/>
    <property type="project" value="UniProtKB-KW"/>
</dbReference>
<reference evidence="2" key="1">
    <citation type="submission" date="2021-07" db="EMBL/GenBank/DDBJ databases">
        <title>Shinella sp. nov., a novel member of the genus Shinella from water.</title>
        <authorList>
            <person name="Deng Y."/>
        </authorList>
    </citation>
    <scope>NUCLEOTIDE SEQUENCE</scope>
    <source>
        <strain evidence="2">CPCC 100929</strain>
    </source>
</reference>
<evidence type="ECO:0000313" key="3">
    <source>
        <dbReference type="Proteomes" id="UP000996601"/>
    </source>
</evidence>
<dbReference type="Gene3D" id="3.40.50.150">
    <property type="entry name" value="Vaccinia Virus protein VP39"/>
    <property type="match status" value="1"/>
</dbReference>
<keyword evidence="2" id="KW-0808">Transferase</keyword>
<gene>
    <name evidence="2" type="ORF">GB927_004935</name>
</gene>
<evidence type="ECO:0000259" key="1">
    <source>
        <dbReference type="Pfam" id="PF08241"/>
    </source>
</evidence>
<keyword evidence="2" id="KW-0489">Methyltransferase</keyword>
<protein>
    <submittedName>
        <fullName evidence="2">Class I SAM-dependent methyltransferase</fullName>
    </submittedName>
</protein>
<dbReference type="GO" id="GO:0008168">
    <property type="term" value="F:methyltransferase activity"/>
    <property type="evidence" value="ECO:0007669"/>
    <property type="project" value="UniProtKB-KW"/>
</dbReference>
<dbReference type="EMBL" id="WHSB02000002">
    <property type="protein sequence ID" value="MCQ4629371.1"/>
    <property type="molecule type" value="Genomic_DNA"/>
</dbReference>
<feature type="domain" description="Methyltransferase type 11" evidence="1">
    <location>
        <begin position="118"/>
        <end position="215"/>
    </location>
</feature>
<evidence type="ECO:0000313" key="2">
    <source>
        <dbReference type="EMBL" id="MCQ4629371.1"/>
    </source>
</evidence>
<comment type="caution">
    <text evidence="2">The sequence shown here is derived from an EMBL/GenBank/DDBJ whole genome shotgun (WGS) entry which is preliminary data.</text>
</comment>
<name>A0ABT1R2I1_9HYPH</name>